<dbReference type="PROSITE" id="PS00028">
    <property type="entry name" value="ZINC_FINGER_C2H2_1"/>
    <property type="match status" value="1"/>
</dbReference>
<accession>A0A9P4QVW7</accession>
<comment type="caution">
    <text evidence="4">The sequence shown here is derived from an EMBL/GenBank/DDBJ whole genome shotgun (WGS) entry which is preliminary data.</text>
</comment>
<dbReference type="InterPro" id="IPR013087">
    <property type="entry name" value="Znf_C2H2_type"/>
</dbReference>
<dbReference type="Proteomes" id="UP000799444">
    <property type="component" value="Unassembled WGS sequence"/>
</dbReference>
<dbReference type="InterPro" id="IPR022698">
    <property type="entry name" value="OrsD"/>
</dbReference>
<dbReference type="PANTHER" id="PTHR47657">
    <property type="entry name" value="STEROL REGULATORY ELEMENT-BINDING PROTEIN ECM22"/>
    <property type="match status" value="1"/>
</dbReference>
<dbReference type="GO" id="GO:0000981">
    <property type="term" value="F:DNA-binding transcription factor activity, RNA polymerase II-specific"/>
    <property type="evidence" value="ECO:0007669"/>
    <property type="project" value="TreeGrafter"/>
</dbReference>
<keyword evidence="1" id="KW-0862">Zinc</keyword>
<keyword evidence="1" id="KW-0479">Metal-binding</keyword>
<evidence type="ECO:0000256" key="2">
    <source>
        <dbReference type="SAM" id="MobiDB-lite"/>
    </source>
</evidence>
<sequence>MAPTRIGSLLQYEAEYGVVICRECQYAIQKSALESHLLKHKIYRNERQRLVSTLSQLELLEPDEVRLPSPSSGPIDGLPVIDGYRCTIAACGRLYASTIRIKRHCSEMHGNGQSSDTFSIARPAKLQTFFRGTKIRYFEVTNPVSLSESGTAPFNKNRWKATRPNQDSDNKESSTNADCMASATFHDDSGASLSRIDLDTLAYFHHFTTITGPTLPIPRHLERYWQQHVISKALQQRQLMCGLLSISALHLAFLSGDPATARKHCDQARQYSSDFFKTRDEMSDDSDEDEKAKNAAKQVDCILQCAFWTLPVHPLEQASFELVDIVANIRGLVLQNGESDGEEKTPACTTDPISCGDFSIPGTFGAFSSISAFRARLQELPSRMTEAFGRPDNVRDVITVLESISALDKSCESVRVFDDAGQVCQATAMWLTSVPLAFTDLVAQYNPPALVVLTYWTASLLKRAEDYGCWFWSGLAKTILELIARQLATRENAALGLVEDLLR</sequence>
<evidence type="ECO:0000256" key="1">
    <source>
        <dbReference type="PROSITE-ProRule" id="PRU00042"/>
    </source>
</evidence>
<dbReference type="PANTHER" id="PTHR47657:SF3">
    <property type="entry name" value="ORSELLINIC ACID_F9775 BIOSYNTHESIS CLUSTER PROTEIN D-RELATED"/>
    <property type="match status" value="1"/>
</dbReference>
<dbReference type="AlphaFoldDB" id="A0A9P4QVW7"/>
<proteinExistence type="predicted"/>
<protein>
    <recommendedName>
        <fullName evidence="3">C2H2-type domain-containing protein</fullName>
    </recommendedName>
</protein>
<dbReference type="GO" id="GO:0008270">
    <property type="term" value="F:zinc ion binding"/>
    <property type="evidence" value="ECO:0007669"/>
    <property type="project" value="UniProtKB-KW"/>
</dbReference>
<organism evidence="4 5">
    <name type="scientific">Polyplosphaeria fusca</name>
    <dbReference type="NCBI Taxonomy" id="682080"/>
    <lineage>
        <taxon>Eukaryota</taxon>
        <taxon>Fungi</taxon>
        <taxon>Dikarya</taxon>
        <taxon>Ascomycota</taxon>
        <taxon>Pezizomycotina</taxon>
        <taxon>Dothideomycetes</taxon>
        <taxon>Pleosporomycetidae</taxon>
        <taxon>Pleosporales</taxon>
        <taxon>Tetraplosphaeriaceae</taxon>
        <taxon>Polyplosphaeria</taxon>
    </lineage>
</organism>
<evidence type="ECO:0000259" key="3">
    <source>
        <dbReference type="PROSITE" id="PS50157"/>
    </source>
</evidence>
<dbReference type="OrthoDB" id="416217at2759"/>
<keyword evidence="5" id="KW-1185">Reference proteome</keyword>
<keyword evidence="1" id="KW-0863">Zinc-finger</keyword>
<name>A0A9P4QVW7_9PLEO</name>
<evidence type="ECO:0000313" key="5">
    <source>
        <dbReference type="Proteomes" id="UP000799444"/>
    </source>
</evidence>
<dbReference type="SMART" id="SM00355">
    <property type="entry name" value="ZnF_C2H2"/>
    <property type="match status" value="2"/>
</dbReference>
<feature type="domain" description="C2H2-type" evidence="3">
    <location>
        <begin position="84"/>
        <end position="114"/>
    </location>
</feature>
<dbReference type="Pfam" id="PF12013">
    <property type="entry name" value="OrsD"/>
    <property type="match status" value="1"/>
</dbReference>
<evidence type="ECO:0000313" key="4">
    <source>
        <dbReference type="EMBL" id="KAF2732263.1"/>
    </source>
</evidence>
<reference evidence="4" key="1">
    <citation type="journal article" date="2020" name="Stud. Mycol.">
        <title>101 Dothideomycetes genomes: a test case for predicting lifestyles and emergence of pathogens.</title>
        <authorList>
            <person name="Haridas S."/>
            <person name="Albert R."/>
            <person name="Binder M."/>
            <person name="Bloem J."/>
            <person name="Labutti K."/>
            <person name="Salamov A."/>
            <person name="Andreopoulos B."/>
            <person name="Baker S."/>
            <person name="Barry K."/>
            <person name="Bills G."/>
            <person name="Bluhm B."/>
            <person name="Cannon C."/>
            <person name="Castanera R."/>
            <person name="Culley D."/>
            <person name="Daum C."/>
            <person name="Ezra D."/>
            <person name="Gonzalez J."/>
            <person name="Henrissat B."/>
            <person name="Kuo A."/>
            <person name="Liang C."/>
            <person name="Lipzen A."/>
            <person name="Lutzoni F."/>
            <person name="Magnuson J."/>
            <person name="Mondo S."/>
            <person name="Nolan M."/>
            <person name="Ohm R."/>
            <person name="Pangilinan J."/>
            <person name="Park H.-J."/>
            <person name="Ramirez L."/>
            <person name="Alfaro M."/>
            <person name="Sun H."/>
            <person name="Tritt A."/>
            <person name="Yoshinaga Y."/>
            <person name="Zwiers L.-H."/>
            <person name="Turgeon B."/>
            <person name="Goodwin S."/>
            <person name="Spatafora J."/>
            <person name="Crous P."/>
            <person name="Grigoriev I."/>
        </authorList>
    </citation>
    <scope>NUCLEOTIDE SEQUENCE</scope>
    <source>
        <strain evidence="4">CBS 125425</strain>
    </source>
</reference>
<feature type="region of interest" description="Disordered" evidence="2">
    <location>
        <begin position="151"/>
        <end position="176"/>
    </location>
</feature>
<dbReference type="EMBL" id="ML996180">
    <property type="protein sequence ID" value="KAF2732263.1"/>
    <property type="molecule type" value="Genomic_DNA"/>
</dbReference>
<dbReference type="InterPro" id="IPR052400">
    <property type="entry name" value="Zn2-C6_fungal_TF"/>
</dbReference>
<dbReference type="PROSITE" id="PS50157">
    <property type="entry name" value="ZINC_FINGER_C2H2_2"/>
    <property type="match status" value="1"/>
</dbReference>
<gene>
    <name evidence="4" type="ORF">EJ04DRAFT_497248</name>
</gene>